<dbReference type="RefSeq" id="WP_188770514.1">
    <property type="nucleotide sequence ID" value="NZ_BMHK01000009.1"/>
</dbReference>
<comment type="caution">
    <text evidence="1">The sequence shown here is derived from an EMBL/GenBank/DDBJ whole genome shotgun (WGS) entry which is preliminary data.</text>
</comment>
<dbReference type="EMBL" id="BMHK01000009">
    <property type="protein sequence ID" value="GGB99398.1"/>
    <property type="molecule type" value="Genomic_DNA"/>
</dbReference>
<dbReference type="AlphaFoldDB" id="A0A916TS70"/>
<reference evidence="1" key="1">
    <citation type="journal article" date="2014" name="Int. J. Syst. Evol. Microbiol.">
        <title>Complete genome sequence of Corynebacterium casei LMG S-19264T (=DSM 44701T), isolated from a smear-ripened cheese.</title>
        <authorList>
            <consortium name="US DOE Joint Genome Institute (JGI-PGF)"/>
            <person name="Walter F."/>
            <person name="Albersmeier A."/>
            <person name="Kalinowski J."/>
            <person name="Ruckert C."/>
        </authorList>
    </citation>
    <scope>NUCLEOTIDE SEQUENCE</scope>
    <source>
        <strain evidence="1">CGMCC 1.15095</strain>
    </source>
</reference>
<dbReference type="Proteomes" id="UP000608154">
    <property type="component" value="Unassembled WGS sequence"/>
</dbReference>
<reference evidence="1" key="2">
    <citation type="submission" date="2020-09" db="EMBL/GenBank/DDBJ databases">
        <authorList>
            <person name="Sun Q."/>
            <person name="Zhou Y."/>
        </authorList>
    </citation>
    <scope>NUCLEOTIDE SEQUENCE</scope>
    <source>
        <strain evidence="1">CGMCC 1.15095</strain>
    </source>
</reference>
<organism evidence="1 2">
    <name type="scientific">Novosphingobium endophyticum</name>
    <dbReference type="NCBI Taxonomy" id="1955250"/>
    <lineage>
        <taxon>Bacteria</taxon>
        <taxon>Pseudomonadati</taxon>
        <taxon>Pseudomonadota</taxon>
        <taxon>Alphaproteobacteria</taxon>
        <taxon>Sphingomonadales</taxon>
        <taxon>Sphingomonadaceae</taxon>
        <taxon>Novosphingobium</taxon>
    </lineage>
</organism>
<protein>
    <submittedName>
        <fullName evidence="1">Uncharacterized protein</fullName>
    </submittedName>
</protein>
<sequence>MEQAAICQALERIEAALARIEAAARQTSGLRGRHEKLKASVEQSLIEIDGLIARHEA</sequence>
<gene>
    <name evidence="1" type="ORF">GCM10011494_17320</name>
</gene>
<name>A0A916TS70_9SPHN</name>
<keyword evidence="2" id="KW-1185">Reference proteome</keyword>
<evidence type="ECO:0000313" key="1">
    <source>
        <dbReference type="EMBL" id="GGB99398.1"/>
    </source>
</evidence>
<evidence type="ECO:0000313" key="2">
    <source>
        <dbReference type="Proteomes" id="UP000608154"/>
    </source>
</evidence>
<accession>A0A916TS70</accession>
<proteinExistence type="predicted"/>